<keyword evidence="2 5" id="KW-0812">Transmembrane</keyword>
<sequence length="92" mass="10256">MSPLIINIVGYAAAICMVCGYLPQAIYTIRTRDTDGIAMPTFLLLGFGSIFFVIQGFMIDNWPLIITNLITTVSSIIVFVIKVNNDRLKKKK</sequence>
<dbReference type="GO" id="GO:0016020">
    <property type="term" value="C:membrane"/>
    <property type="evidence" value="ECO:0007669"/>
    <property type="project" value="UniProtKB-SubCell"/>
</dbReference>
<evidence type="ECO:0000256" key="1">
    <source>
        <dbReference type="ARBA" id="ARBA00004141"/>
    </source>
</evidence>
<feature type="transmembrane region" description="Helical" evidence="5">
    <location>
        <begin position="6"/>
        <end position="29"/>
    </location>
</feature>
<comment type="subcellular location">
    <subcellularLocation>
        <location evidence="1">Membrane</location>
        <topology evidence="1">Multi-pass membrane protein</topology>
    </subcellularLocation>
</comment>
<dbReference type="RefSeq" id="WP_123613641.1">
    <property type="nucleotide sequence ID" value="NZ_CAXHQF010000026.1"/>
</dbReference>
<gene>
    <name evidence="6" type="ORF">E7747_06170</name>
</gene>
<dbReference type="Proteomes" id="UP000297149">
    <property type="component" value="Chromosome"/>
</dbReference>
<organism evidence="6 7">
    <name type="scientific">Duncaniella dubosii</name>
    <dbReference type="NCBI Taxonomy" id="2518971"/>
    <lineage>
        <taxon>Bacteria</taxon>
        <taxon>Pseudomonadati</taxon>
        <taxon>Bacteroidota</taxon>
        <taxon>Bacteroidia</taxon>
        <taxon>Bacteroidales</taxon>
        <taxon>Muribaculaceae</taxon>
        <taxon>Duncaniella</taxon>
    </lineage>
</organism>
<evidence type="ECO:0000313" key="6">
    <source>
        <dbReference type="EMBL" id="QCD41904.1"/>
    </source>
</evidence>
<keyword evidence="4 5" id="KW-0472">Membrane</keyword>
<protein>
    <recommendedName>
        <fullName evidence="8">PQ-loop repeat-containing protein</fullName>
    </recommendedName>
</protein>
<keyword evidence="3 5" id="KW-1133">Transmembrane helix</keyword>
<evidence type="ECO:0008006" key="8">
    <source>
        <dbReference type="Google" id="ProtNLM"/>
    </source>
</evidence>
<evidence type="ECO:0000256" key="2">
    <source>
        <dbReference type="ARBA" id="ARBA00022692"/>
    </source>
</evidence>
<evidence type="ECO:0000256" key="3">
    <source>
        <dbReference type="ARBA" id="ARBA00022989"/>
    </source>
</evidence>
<evidence type="ECO:0000313" key="7">
    <source>
        <dbReference type="Proteomes" id="UP000297149"/>
    </source>
</evidence>
<dbReference type="AlphaFoldDB" id="A0A4P7W1V5"/>
<evidence type="ECO:0000256" key="4">
    <source>
        <dbReference type="ARBA" id="ARBA00023136"/>
    </source>
</evidence>
<name>A0A4P7W1V5_9BACT</name>
<dbReference type="Gene3D" id="1.20.1280.290">
    <property type="match status" value="1"/>
</dbReference>
<proteinExistence type="predicted"/>
<dbReference type="KEGG" id="ddb:E7747_06170"/>
<feature type="transmembrane region" description="Helical" evidence="5">
    <location>
        <begin position="41"/>
        <end position="59"/>
    </location>
</feature>
<dbReference type="EMBL" id="CP039396">
    <property type="protein sequence ID" value="QCD41904.1"/>
    <property type="molecule type" value="Genomic_DNA"/>
</dbReference>
<dbReference type="Pfam" id="PF04193">
    <property type="entry name" value="PQ-loop"/>
    <property type="match status" value="1"/>
</dbReference>
<feature type="transmembrane region" description="Helical" evidence="5">
    <location>
        <begin position="65"/>
        <end position="83"/>
    </location>
</feature>
<accession>A0A4P7W1V5</accession>
<dbReference type="InterPro" id="IPR006603">
    <property type="entry name" value="PQ-loop_rpt"/>
</dbReference>
<evidence type="ECO:0000256" key="5">
    <source>
        <dbReference type="SAM" id="Phobius"/>
    </source>
</evidence>
<reference evidence="7" key="1">
    <citation type="submission" date="2019-02" db="EMBL/GenBank/DDBJ databases">
        <title>Isolation and identification of novel species under the genus Muribaculum.</title>
        <authorList>
            <person name="Miyake S."/>
            <person name="Ding Y."/>
            <person name="Low A."/>
            <person name="Soh M."/>
            <person name="Seedorf H."/>
        </authorList>
    </citation>
    <scope>NUCLEOTIDE SEQUENCE [LARGE SCALE GENOMIC DNA]</scope>
    <source>
        <strain evidence="7">H5</strain>
    </source>
</reference>
<keyword evidence="7" id="KW-1185">Reference proteome</keyword>